<comment type="caution">
    <text evidence="9">The sequence shown here is derived from an EMBL/GenBank/DDBJ whole genome shotgun (WGS) entry which is preliminary data.</text>
</comment>
<dbReference type="Gene3D" id="3.30.420.10">
    <property type="entry name" value="Ribonuclease H-like superfamily/Ribonuclease H"/>
    <property type="match status" value="2"/>
</dbReference>
<dbReference type="PANTHER" id="PTHR48475:SF1">
    <property type="entry name" value="RNASE H TYPE-1 DOMAIN-CONTAINING PROTEIN"/>
    <property type="match status" value="1"/>
</dbReference>
<organism evidence="9 10">
    <name type="scientific">Vitis vinifera</name>
    <name type="common">Grape</name>
    <dbReference type="NCBI Taxonomy" id="29760"/>
    <lineage>
        <taxon>Eukaryota</taxon>
        <taxon>Viridiplantae</taxon>
        <taxon>Streptophyta</taxon>
        <taxon>Embryophyta</taxon>
        <taxon>Tracheophyta</taxon>
        <taxon>Spermatophyta</taxon>
        <taxon>Magnoliopsida</taxon>
        <taxon>eudicotyledons</taxon>
        <taxon>Gunneridae</taxon>
        <taxon>Pentapetalae</taxon>
        <taxon>rosids</taxon>
        <taxon>Vitales</taxon>
        <taxon>Vitaceae</taxon>
        <taxon>Viteae</taxon>
        <taxon>Vitis</taxon>
    </lineage>
</organism>
<dbReference type="FunFam" id="3.30.70.270:FF:000020">
    <property type="entry name" value="Transposon Tf2-6 polyprotein-like Protein"/>
    <property type="match status" value="1"/>
</dbReference>
<dbReference type="InterPro" id="IPR041373">
    <property type="entry name" value="RT_RNaseH"/>
</dbReference>
<dbReference type="GO" id="GO:0004523">
    <property type="term" value="F:RNA-DNA hybrid ribonuclease activity"/>
    <property type="evidence" value="ECO:0007669"/>
    <property type="project" value="InterPro"/>
</dbReference>
<dbReference type="GO" id="GO:0003676">
    <property type="term" value="F:nucleic acid binding"/>
    <property type="evidence" value="ECO:0007669"/>
    <property type="project" value="InterPro"/>
</dbReference>
<evidence type="ECO:0000256" key="2">
    <source>
        <dbReference type="ARBA" id="ARBA00022695"/>
    </source>
</evidence>
<evidence type="ECO:0000256" key="6">
    <source>
        <dbReference type="ARBA" id="ARBA00022918"/>
    </source>
</evidence>
<evidence type="ECO:0000313" key="10">
    <source>
        <dbReference type="Proteomes" id="UP000288805"/>
    </source>
</evidence>
<evidence type="ECO:0000259" key="8">
    <source>
        <dbReference type="Pfam" id="PF17917"/>
    </source>
</evidence>
<keyword evidence="6" id="KW-0695">RNA-directed DNA polymerase</keyword>
<dbReference type="InterPro" id="IPR043502">
    <property type="entry name" value="DNA/RNA_pol_sf"/>
</dbReference>
<proteinExistence type="predicted"/>
<protein>
    <submittedName>
        <fullName evidence="9">Retrovirus-related Pol polyprotein from transposon 17.6</fullName>
    </submittedName>
</protein>
<dbReference type="SUPFAM" id="SSF56672">
    <property type="entry name" value="DNA/RNA polymerases"/>
    <property type="match status" value="1"/>
</dbReference>
<keyword evidence="1" id="KW-0808">Transferase</keyword>
<dbReference type="AlphaFoldDB" id="A0A438H4B7"/>
<keyword evidence="2" id="KW-0548">Nucleotidyltransferase</keyword>
<dbReference type="PANTHER" id="PTHR48475">
    <property type="entry name" value="RIBONUCLEASE H"/>
    <property type="match status" value="1"/>
</dbReference>
<feature type="domain" description="RNase H type-1" evidence="7">
    <location>
        <begin position="844"/>
        <end position="929"/>
    </location>
</feature>
<gene>
    <name evidence="9" type="primary">pol_185</name>
    <name evidence="9" type="ORF">CK203_045233</name>
</gene>
<evidence type="ECO:0000259" key="7">
    <source>
        <dbReference type="Pfam" id="PF13456"/>
    </source>
</evidence>
<dbReference type="Gene3D" id="3.30.70.270">
    <property type="match status" value="1"/>
</dbReference>
<dbReference type="CDD" id="cd09279">
    <property type="entry name" value="RNase_HI_like"/>
    <property type="match status" value="1"/>
</dbReference>
<dbReference type="CDD" id="cd09274">
    <property type="entry name" value="RNase_HI_RT_Ty3"/>
    <property type="match status" value="1"/>
</dbReference>
<accession>A0A438H4B7</accession>
<dbReference type="InterPro" id="IPR036397">
    <property type="entry name" value="RNaseH_sf"/>
</dbReference>
<sequence>MPLSKAFQKLMEGGLLTQLAPRPVPQPVPPHFRMDLHLPPPLGDIHHINLIEDDSIHMLSWDDRLPEPIVLHDSCEVDGVSLGLKDTTIPFTLWPKNDDSFGRNIQIITRSGRIAQPPPAVRPFEGAASHEEVRREDDEIKVKTTTTPEGLIHMMTVGRATYIVFSDDYLPPEGSDHVCPLYITVDCLGHRVSSVLLDNGSALNVCHLATAIALGFSPSDFGPSIQTIRAYDSTKREVMGTLVIDLHISPATFSTLFQKVKFIHNGQVITIQSTNMFATSKPILQISHSEDDLFLIGFTFEEIQTLEIEDFCRDFVAMSFDQHSSIVIVDMMRGMSFLPSMGLGLRQQGPSEFIATIDHDTIFGLVFIPTEYDYRYMGSDTSIPMKITHPFLDRASLLSLCFLEEINDDGVVIDPTEMIDGVVSHDEYQDEMDMMIVSQITSNVQLQPISPFDMFGMSTSKGIVSPVKEAPDLVDPPISFDVLSGFVSHSNDVSITSFMDSRDVETVDFGTEDQLRELKIGSPLSTDERDILIHLLSVGFISVVEYLEWLANVVPVPKNDGKVRVCVDFKYPNKVIPKDDFPFLHIDLLVDSTTGHSMLSLMDGLSGLRLNPTKCTFGETSGKLLVHMVIERCIEVDPDKIKAILDMPVPRTEKEIKGFLGRLQYFSHFIAKLTDICEPIFRLLMKNHPSVWNNDCQLTFEKIKEYLLSSSVLVPSTPGYPLLLYLSVSNMALGCMLAQLDVSGNERVIYYLSKRMLKCEMRYVMIEHLCLALVWATRRLWHYMIEYSMHLISRLDPLRYLFDKPALTDRLMRWLILLTEFDIQVCAMTSLSGWCLYFDGAANQSGYGIVEYEACILGLETTLELGIRQIEVFGDSNLVLRQIQEDWKTMDIKLRSYHTYLELLDWRFDDLRYVHLLRAQNRFSDALVTLTSSVDIPIDVVICSLLIELRSAPAYYCLIGETKVQDDLPWYHDIYQFLRSGTYPEVATAKNRRALRQLATRFVIYRETLYRRSVDDFTKSSNGHEFILVSIDYFTKWVEVASYARLTSAKVVNFIRSHIICCYGVPHELILDRGVHFRVEVDTLLQRSYTLLSGVWYEGCFANERRLRAADHVQAYQRKMAHAFRKRVKSKPLQKEDLVLRILRGLVRDPKENFRPSWSEPYVIRELTPEKAAWLIDLDGNQFSKPINVDQLKKYYV</sequence>
<evidence type="ECO:0000256" key="3">
    <source>
        <dbReference type="ARBA" id="ARBA00022722"/>
    </source>
</evidence>
<dbReference type="Gene3D" id="3.10.10.10">
    <property type="entry name" value="HIV Type 1 Reverse Transcriptase, subunit A, domain 1"/>
    <property type="match status" value="1"/>
</dbReference>
<evidence type="ECO:0000256" key="5">
    <source>
        <dbReference type="ARBA" id="ARBA00022801"/>
    </source>
</evidence>
<dbReference type="InterPro" id="IPR043128">
    <property type="entry name" value="Rev_trsase/Diguanyl_cyclase"/>
</dbReference>
<evidence type="ECO:0000256" key="1">
    <source>
        <dbReference type="ARBA" id="ARBA00022679"/>
    </source>
</evidence>
<keyword evidence="3" id="KW-0540">Nuclease</keyword>
<dbReference type="Proteomes" id="UP000288805">
    <property type="component" value="Unassembled WGS sequence"/>
</dbReference>
<keyword evidence="5" id="KW-0378">Hydrolase</keyword>
<dbReference type="Pfam" id="PF17917">
    <property type="entry name" value="RT_RNaseH"/>
    <property type="match status" value="1"/>
</dbReference>
<dbReference type="InterPro" id="IPR012337">
    <property type="entry name" value="RNaseH-like_sf"/>
</dbReference>
<name>A0A438H4B7_VITVI</name>
<reference evidence="9 10" key="1">
    <citation type="journal article" date="2018" name="PLoS Genet.">
        <title>Population sequencing reveals clonal diversity and ancestral inbreeding in the grapevine cultivar Chardonnay.</title>
        <authorList>
            <person name="Roach M.J."/>
            <person name="Johnson D.L."/>
            <person name="Bohlmann J."/>
            <person name="van Vuuren H.J."/>
            <person name="Jones S.J."/>
            <person name="Pretorius I.S."/>
            <person name="Schmidt S.A."/>
            <person name="Borneman A.R."/>
        </authorList>
    </citation>
    <scope>NUCLEOTIDE SEQUENCE [LARGE SCALE GENOMIC DNA]</scope>
    <source>
        <strain evidence="10">cv. Chardonnay</strain>
        <tissue evidence="9">Leaf</tissue>
    </source>
</reference>
<keyword evidence="4" id="KW-0255">Endonuclease</keyword>
<dbReference type="EMBL" id="QGNW01000284">
    <property type="protein sequence ID" value="RVW79239.1"/>
    <property type="molecule type" value="Genomic_DNA"/>
</dbReference>
<dbReference type="Pfam" id="PF13456">
    <property type="entry name" value="RVT_3"/>
    <property type="match status" value="1"/>
</dbReference>
<evidence type="ECO:0000256" key="4">
    <source>
        <dbReference type="ARBA" id="ARBA00022759"/>
    </source>
</evidence>
<feature type="domain" description="Reverse transcriptase RNase H-like" evidence="8">
    <location>
        <begin position="720"/>
        <end position="821"/>
    </location>
</feature>
<dbReference type="GO" id="GO:0003964">
    <property type="term" value="F:RNA-directed DNA polymerase activity"/>
    <property type="evidence" value="ECO:0007669"/>
    <property type="project" value="UniProtKB-KW"/>
</dbReference>
<dbReference type="InterPro" id="IPR002156">
    <property type="entry name" value="RNaseH_domain"/>
</dbReference>
<evidence type="ECO:0000313" key="9">
    <source>
        <dbReference type="EMBL" id="RVW79239.1"/>
    </source>
</evidence>
<dbReference type="SUPFAM" id="SSF53098">
    <property type="entry name" value="Ribonuclease H-like"/>
    <property type="match status" value="2"/>
</dbReference>